<dbReference type="Proteomes" id="UP000179441">
    <property type="component" value="Unassembled WGS sequence"/>
</dbReference>
<protein>
    <submittedName>
        <fullName evidence="1">Uncharacterized protein</fullName>
    </submittedName>
</protein>
<keyword evidence="2" id="KW-1185">Reference proteome</keyword>
<accession>A0A1S1M373</accession>
<gene>
    <name evidence="1" type="ORF">BKG84_03855</name>
</gene>
<proteinExistence type="predicted"/>
<dbReference type="EMBL" id="MLIS01000001">
    <property type="protein sequence ID" value="OHU77660.1"/>
    <property type="molecule type" value="Genomic_DNA"/>
</dbReference>
<evidence type="ECO:0000313" key="1">
    <source>
        <dbReference type="EMBL" id="OHU77660.1"/>
    </source>
</evidence>
<dbReference type="RefSeq" id="WP_070949951.1">
    <property type="nucleotide sequence ID" value="NZ_CP050145.1"/>
</dbReference>
<comment type="caution">
    <text evidence="1">The sequence shown here is derived from an EMBL/GenBank/DDBJ whole genome shotgun (WGS) entry which is preliminary data.</text>
</comment>
<name>A0A1S1M373_MYCCH</name>
<sequence length="145" mass="16080">MSEAQFEDHGDGLLARLIWSNDMPLPDHLADRNIQAVIAQRPDGTVVTDDPSLSPRVYLYDSALTVTDARVLAKALTDAANLADQWCGSLDLTEMTDRELLEILPDLDFKDNDMRATVQSLIHLGEATRNLAQIHIIARAMELGR</sequence>
<evidence type="ECO:0000313" key="2">
    <source>
        <dbReference type="Proteomes" id="UP000179441"/>
    </source>
</evidence>
<dbReference type="AlphaFoldDB" id="A0A1S1M373"/>
<reference evidence="1 2" key="1">
    <citation type="submission" date="2016-10" db="EMBL/GenBank/DDBJ databases">
        <title>Evaluation of Human, Veterinary and Environmental Mycobacterium chelonae Isolates by Core Genome Phylogenomic Analysis, Targeted Gene Comparison, and Anti-microbial Susceptibility Patterns: A Tale of Mistaken Identities.</title>
        <authorList>
            <person name="Fogelson S.B."/>
            <person name="Camus A.C."/>
            <person name="Lorenz W."/>
            <person name="Vasireddy R."/>
            <person name="Vasireddy S."/>
            <person name="Smith T."/>
            <person name="Brown-Elliott B.A."/>
            <person name="Wallace R.J.Jr."/>
            <person name="Hasan N.A."/>
            <person name="Reischl U."/>
            <person name="Sanchez S."/>
        </authorList>
    </citation>
    <scope>NUCLEOTIDE SEQUENCE [LARGE SCALE GENOMIC DNA]</scope>
    <source>
        <strain evidence="1 2">15518</strain>
    </source>
</reference>
<organism evidence="1 2">
    <name type="scientific">Mycobacteroides chelonae</name>
    <name type="common">Mycobacterium chelonae</name>
    <dbReference type="NCBI Taxonomy" id="1774"/>
    <lineage>
        <taxon>Bacteria</taxon>
        <taxon>Bacillati</taxon>
        <taxon>Actinomycetota</taxon>
        <taxon>Actinomycetes</taxon>
        <taxon>Mycobacteriales</taxon>
        <taxon>Mycobacteriaceae</taxon>
        <taxon>Mycobacteroides</taxon>
    </lineage>
</organism>